<feature type="compositionally biased region" description="Polar residues" evidence="7">
    <location>
        <begin position="1"/>
        <end position="10"/>
    </location>
</feature>
<evidence type="ECO:0000256" key="4">
    <source>
        <dbReference type="ARBA" id="ARBA00023027"/>
    </source>
</evidence>
<dbReference type="Pfam" id="PF13241">
    <property type="entry name" value="NAD_binding_7"/>
    <property type="match status" value="1"/>
</dbReference>
<keyword evidence="3" id="KW-0560">Oxidoreductase</keyword>
<dbReference type="InterPro" id="IPR036291">
    <property type="entry name" value="NAD(P)-bd_dom_sf"/>
</dbReference>
<reference evidence="10 11" key="1">
    <citation type="submission" date="2019-10" db="EMBL/GenBank/DDBJ databases">
        <title>Extracellular Electron Transfer in a Candidatus Methanoperedens spp. Enrichment Culture.</title>
        <authorList>
            <person name="Berger S."/>
            <person name="Rangel Shaw D."/>
            <person name="Berben T."/>
            <person name="In 'T Zandt M."/>
            <person name="Frank J."/>
            <person name="Reimann J."/>
            <person name="Jetten M.S.M."/>
            <person name="Welte C.U."/>
        </authorList>
    </citation>
    <scope>NUCLEOTIDE SEQUENCE [LARGE SCALE GENOMIC DNA]</scope>
    <source>
        <strain evidence="10">SB12</strain>
    </source>
</reference>
<protein>
    <recommendedName>
        <fullName evidence="2">precorrin-2 dehydrogenase</fullName>
        <ecNumber evidence="2">1.3.1.76</ecNumber>
    </recommendedName>
</protein>
<comment type="catalytic activity">
    <reaction evidence="6">
        <text>precorrin-2 + NAD(+) = sirohydrochlorin + NADH + 2 H(+)</text>
        <dbReference type="Rhea" id="RHEA:15613"/>
        <dbReference type="ChEBI" id="CHEBI:15378"/>
        <dbReference type="ChEBI" id="CHEBI:57540"/>
        <dbReference type="ChEBI" id="CHEBI:57945"/>
        <dbReference type="ChEBI" id="CHEBI:58351"/>
        <dbReference type="ChEBI" id="CHEBI:58827"/>
        <dbReference type="EC" id="1.3.1.76"/>
    </reaction>
</comment>
<dbReference type="NCBIfam" id="TIGR01470">
    <property type="entry name" value="cysG_Nterm"/>
    <property type="match status" value="1"/>
</dbReference>
<feature type="domain" description="Siroheme synthase central" evidence="9">
    <location>
        <begin position="165"/>
        <end position="189"/>
    </location>
</feature>
<dbReference type="InterPro" id="IPR019478">
    <property type="entry name" value="Sirohaem_synthase_dimer_dom"/>
</dbReference>
<evidence type="ECO:0000313" key="10">
    <source>
        <dbReference type="EMBL" id="KAB2933005.1"/>
    </source>
</evidence>
<dbReference type="GO" id="GO:0004325">
    <property type="term" value="F:ferrochelatase activity"/>
    <property type="evidence" value="ECO:0007669"/>
    <property type="project" value="InterPro"/>
</dbReference>
<evidence type="ECO:0000256" key="1">
    <source>
        <dbReference type="ARBA" id="ARBA00005010"/>
    </source>
</evidence>
<dbReference type="Gene3D" id="1.10.8.210">
    <property type="entry name" value="Sirohaem synthase, dimerisation domain"/>
    <property type="match status" value="1"/>
</dbReference>
<name>A0A833H236_9LEPT</name>
<feature type="domain" description="Sirohaem synthase dimerisation" evidence="8">
    <location>
        <begin position="199"/>
        <end position="248"/>
    </location>
</feature>
<dbReference type="InterPro" id="IPR037115">
    <property type="entry name" value="Sirohaem_synt_dimer_dom_sf"/>
</dbReference>
<dbReference type="Proteomes" id="UP000460298">
    <property type="component" value="Unassembled WGS sequence"/>
</dbReference>
<dbReference type="UniPathway" id="UPA00262">
    <property type="reaction ID" value="UER00222"/>
</dbReference>
<dbReference type="Gene3D" id="3.30.160.110">
    <property type="entry name" value="Siroheme synthase, domain 2"/>
    <property type="match status" value="1"/>
</dbReference>
<dbReference type="SUPFAM" id="SSF75615">
    <property type="entry name" value="Siroheme synthase middle domains-like"/>
    <property type="match status" value="1"/>
</dbReference>
<dbReference type="OrthoDB" id="9773765at2"/>
<dbReference type="InterPro" id="IPR028161">
    <property type="entry name" value="Met8-like"/>
</dbReference>
<evidence type="ECO:0000256" key="7">
    <source>
        <dbReference type="SAM" id="MobiDB-lite"/>
    </source>
</evidence>
<evidence type="ECO:0000256" key="2">
    <source>
        <dbReference type="ARBA" id="ARBA00012400"/>
    </source>
</evidence>
<keyword evidence="5" id="KW-0627">Porphyrin biosynthesis</keyword>
<dbReference type="PANTHER" id="PTHR35330:SF1">
    <property type="entry name" value="SIROHEME BIOSYNTHESIS PROTEIN MET8"/>
    <property type="match status" value="1"/>
</dbReference>
<comment type="pathway">
    <text evidence="1">Porphyrin-containing compound metabolism; siroheme biosynthesis; sirohydrochlorin from precorrin-2: step 1/1.</text>
</comment>
<evidence type="ECO:0000256" key="6">
    <source>
        <dbReference type="ARBA" id="ARBA00047561"/>
    </source>
</evidence>
<evidence type="ECO:0000313" key="11">
    <source>
        <dbReference type="Proteomes" id="UP000460298"/>
    </source>
</evidence>
<evidence type="ECO:0000256" key="3">
    <source>
        <dbReference type="ARBA" id="ARBA00023002"/>
    </source>
</evidence>
<comment type="caution">
    <text evidence="10">The sequence shown here is derived from an EMBL/GenBank/DDBJ whole genome shotgun (WGS) entry which is preliminary data.</text>
</comment>
<dbReference type="InterPro" id="IPR006367">
    <property type="entry name" value="Sirohaem_synthase_N"/>
</dbReference>
<dbReference type="InterPro" id="IPR028281">
    <property type="entry name" value="Sirohaem_synthase_central"/>
</dbReference>
<dbReference type="EC" id="1.3.1.76" evidence="2"/>
<organism evidence="10 11">
    <name type="scientific">Leptonema illini</name>
    <dbReference type="NCBI Taxonomy" id="183"/>
    <lineage>
        <taxon>Bacteria</taxon>
        <taxon>Pseudomonadati</taxon>
        <taxon>Spirochaetota</taxon>
        <taxon>Spirochaetia</taxon>
        <taxon>Leptospirales</taxon>
        <taxon>Leptospiraceae</taxon>
        <taxon>Leptonema</taxon>
    </lineage>
</organism>
<dbReference type="GO" id="GO:0019354">
    <property type="term" value="P:siroheme biosynthetic process"/>
    <property type="evidence" value="ECO:0007669"/>
    <property type="project" value="UniProtKB-UniPathway"/>
</dbReference>
<dbReference type="SUPFAM" id="SSF51735">
    <property type="entry name" value="NAD(P)-binding Rossmann-fold domains"/>
    <property type="match status" value="1"/>
</dbReference>
<keyword evidence="4" id="KW-0520">NAD</keyword>
<dbReference type="Pfam" id="PF10414">
    <property type="entry name" value="CysG_dimeriser"/>
    <property type="match status" value="1"/>
</dbReference>
<dbReference type="PANTHER" id="PTHR35330">
    <property type="entry name" value="SIROHEME BIOSYNTHESIS PROTEIN MET8"/>
    <property type="match status" value="1"/>
</dbReference>
<sequence length="267" mass="30299">MNALATNRQGDSAGAENGEAKNWPMSSPKQTEAGRAEGFLPIFLDVRDRLCLVVGGGPMALQKIRDLLDCKARVHLVAPAAARCIEDIESHPGFRWSKRLPCEKDVSESYLVFASDEPVEGEQPVHYRHLEELREMADRHGRLYNALDHRELCHFTNPSVARNAPLVVAISTGGSSPVLGQFLRDRIRSEILTDTHASFARFLGQYRKRIRSLIPDYGKRREFYQSLIDTGFIAFLRDTNEEEALSELIRRVAEYRKEKGYEEEAVR</sequence>
<dbReference type="AlphaFoldDB" id="A0A833H236"/>
<evidence type="ECO:0000259" key="9">
    <source>
        <dbReference type="Pfam" id="PF14824"/>
    </source>
</evidence>
<evidence type="ECO:0000256" key="5">
    <source>
        <dbReference type="ARBA" id="ARBA00023244"/>
    </source>
</evidence>
<dbReference type="Gene3D" id="3.40.50.720">
    <property type="entry name" value="NAD(P)-binding Rossmann-like Domain"/>
    <property type="match status" value="1"/>
</dbReference>
<accession>A0A833H236</accession>
<proteinExistence type="predicted"/>
<gene>
    <name evidence="10" type="ORF">F9K24_09060</name>
</gene>
<dbReference type="EMBL" id="WBUI01000007">
    <property type="protein sequence ID" value="KAB2933005.1"/>
    <property type="molecule type" value="Genomic_DNA"/>
</dbReference>
<evidence type="ECO:0000259" key="8">
    <source>
        <dbReference type="Pfam" id="PF10414"/>
    </source>
</evidence>
<feature type="region of interest" description="Disordered" evidence="7">
    <location>
        <begin position="1"/>
        <end position="31"/>
    </location>
</feature>
<dbReference type="Pfam" id="PF14824">
    <property type="entry name" value="Sirohm_synth_M"/>
    <property type="match status" value="1"/>
</dbReference>
<dbReference type="GO" id="GO:0043115">
    <property type="term" value="F:precorrin-2 dehydrogenase activity"/>
    <property type="evidence" value="ECO:0007669"/>
    <property type="project" value="UniProtKB-EC"/>
</dbReference>